<feature type="region of interest" description="Disordered" evidence="1">
    <location>
        <begin position="473"/>
        <end position="492"/>
    </location>
</feature>
<feature type="compositionally biased region" description="Basic and acidic residues" evidence="1">
    <location>
        <begin position="473"/>
        <end position="484"/>
    </location>
</feature>
<dbReference type="KEGG" id="fcy:FRACYDRAFT_254158"/>
<feature type="region of interest" description="Disordered" evidence="1">
    <location>
        <begin position="610"/>
        <end position="629"/>
    </location>
</feature>
<evidence type="ECO:0000313" key="2">
    <source>
        <dbReference type="EMBL" id="OEU06609.1"/>
    </source>
</evidence>
<feature type="region of interest" description="Disordered" evidence="1">
    <location>
        <begin position="33"/>
        <end position="54"/>
    </location>
</feature>
<dbReference type="Proteomes" id="UP000095751">
    <property type="component" value="Unassembled WGS sequence"/>
</dbReference>
<reference evidence="2 3" key="1">
    <citation type="submission" date="2016-09" db="EMBL/GenBank/DDBJ databases">
        <title>Extensive genetic diversity and differential bi-allelic expression allows diatom success in the polar Southern Ocean.</title>
        <authorList>
            <consortium name="DOE Joint Genome Institute"/>
            <person name="Mock T."/>
            <person name="Otillar R.P."/>
            <person name="Strauss J."/>
            <person name="Dupont C."/>
            <person name="Frickenhaus S."/>
            <person name="Maumus F."/>
            <person name="Mcmullan M."/>
            <person name="Sanges R."/>
            <person name="Schmutz J."/>
            <person name="Toseland A."/>
            <person name="Valas R."/>
            <person name="Veluchamy A."/>
            <person name="Ward B.J."/>
            <person name="Allen A."/>
            <person name="Barry K."/>
            <person name="Falciatore A."/>
            <person name="Ferrante M."/>
            <person name="Fortunato A.E."/>
            <person name="Gloeckner G."/>
            <person name="Gruber A."/>
            <person name="Hipkin R."/>
            <person name="Janech M."/>
            <person name="Kroth P."/>
            <person name="Leese F."/>
            <person name="Lindquist E."/>
            <person name="Lyon B.R."/>
            <person name="Martin J."/>
            <person name="Mayer C."/>
            <person name="Parker M."/>
            <person name="Quesneville H."/>
            <person name="Raymond J."/>
            <person name="Uhlig C."/>
            <person name="Valentin K.U."/>
            <person name="Worden A.Z."/>
            <person name="Armbrust E.V."/>
            <person name="Bowler C."/>
            <person name="Green B."/>
            <person name="Moulton V."/>
            <person name="Van Oosterhout C."/>
            <person name="Grigoriev I."/>
        </authorList>
    </citation>
    <scope>NUCLEOTIDE SEQUENCE [LARGE SCALE GENOMIC DNA]</scope>
    <source>
        <strain evidence="2 3">CCMP1102</strain>
    </source>
</reference>
<accession>A0A1E7EL08</accession>
<protein>
    <submittedName>
        <fullName evidence="2">Uncharacterized protein</fullName>
    </submittedName>
</protein>
<dbReference type="EMBL" id="KV784405">
    <property type="protein sequence ID" value="OEU06609.1"/>
    <property type="molecule type" value="Genomic_DNA"/>
</dbReference>
<dbReference type="AlphaFoldDB" id="A0A1E7EL08"/>
<sequence length="671" mass="76343">MARSCTSTSSRSAVSAASFYFPVPVRLYSSTSIKSTDDTTESKESSESTSEVDSEAIAAKAQAAAIRATEVERKLVLRQRSLEFNESRAQYAKQVTKLRYQYKLEVESHVAQDLSQQQAEQEITLRRRLERQRSKNERSLENALRQKELKRQQAYAFADHLQQQQEIRSSKIKIQQRAQQLLINDLELESKQWITSVEEVEALFNDKNSNKVEQLLWTKPQGYVGVSDPSLDNHFWLYEGHTWDRSKTYKTKSEMLLQRLEDEAYDLTNIDTKSVWTIEKEQDYTTLLNKAKLRSLVRQAGRRALLQKQKNFLSVDHEEIEGEIPKSKPIPSLGVLADIKAQEKEGSEILLNDPTKFFIFENGDGSDGGGNDGSDSSNETNIYSGSSLGKPIDIRDPLRTGQPQGRVFPIPIGKLPKADLRTEKEKKRQEREDRLWAAANVNQEQAEDEALIAEEDRVFGEEIDYEEANKNWDSDDEEWNKGLDSDSPTDNKIMSVPREYRYRDDDIDEVILQLEKKAKIMQSHVSNNIKTIEQEARSRIIDGGDSNTAGDIIVGDNTSTDEEDAPFFDKETTKQLINVGANVEKYEKLMSSLSREQLLSMFALEGKDIDNMTNKKNKDGSDSGDTDIYGSDIDTAHTSTTLFEDIPGLAEQQIIELTELESFIRIAEKQN</sequence>
<evidence type="ECO:0000313" key="3">
    <source>
        <dbReference type="Proteomes" id="UP000095751"/>
    </source>
</evidence>
<name>A0A1E7EL08_9STRA</name>
<keyword evidence="3" id="KW-1185">Reference proteome</keyword>
<feature type="compositionally biased region" description="Basic and acidic residues" evidence="1">
    <location>
        <begin position="35"/>
        <end position="46"/>
    </location>
</feature>
<dbReference type="InParanoid" id="A0A1E7EL08"/>
<proteinExistence type="predicted"/>
<dbReference type="OrthoDB" id="46074at2759"/>
<feature type="region of interest" description="Disordered" evidence="1">
    <location>
        <begin position="361"/>
        <end position="412"/>
    </location>
</feature>
<organism evidence="2 3">
    <name type="scientific">Fragilariopsis cylindrus CCMP1102</name>
    <dbReference type="NCBI Taxonomy" id="635003"/>
    <lineage>
        <taxon>Eukaryota</taxon>
        <taxon>Sar</taxon>
        <taxon>Stramenopiles</taxon>
        <taxon>Ochrophyta</taxon>
        <taxon>Bacillariophyta</taxon>
        <taxon>Bacillariophyceae</taxon>
        <taxon>Bacillariophycidae</taxon>
        <taxon>Bacillariales</taxon>
        <taxon>Bacillariaceae</taxon>
        <taxon>Fragilariopsis</taxon>
    </lineage>
</organism>
<evidence type="ECO:0000256" key="1">
    <source>
        <dbReference type="SAM" id="MobiDB-lite"/>
    </source>
</evidence>
<gene>
    <name evidence="2" type="ORF">FRACYDRAFT_254158</name>
</gene>